<dbReference type="OrthoDB" id="3482089at2"/>
<feature type="compositionally biased region" description="Pro residues" evidence="1">
    <location>
        <begin position="48"/>
        <end position="58"/>
    </location>
</feature>
<protein>
    <submittedName>
        <fullName evidence="2">Uncharacterized protein</fullName>
    </submittedName>
</protein>
<name>A0A4R6V8Z2_9ACTN</name>
<dbReference type="EMBL" id="SNYN01000001">
    <property type="protein sequence ID" value="TDQ55258.1"/>
    <property type="molecule type" value="Genomic_DNA"/>
</dbReference>
<keyword evidence="3" id="KW-1185">Reference proteome</keyword>
<comment type="caution">
    <text evidence="2">The sequence shown here is derived from an EMBL/GenBank/DDBJ whole genome shotgun (WGS) entry which is preliminary data.</text>
</comment>
<accession>A0A4R6V8Z2</accession>
<evidence type="ECO:0000313" key="2">
    <source>
        <dbReference type="EMBL" id="TDQ55258.1"/>
    </source>
</evidence>
<organism evidence="2 3">
    <name type="scientific">Actinorugispora endophytica</name>
    <dbReference type="NCBI Taxonomy" id="1605990"/>
    <lineage>
        <taxon>Bacteria</taxon>
        <taxon>Bacillati</taxon>
        <taxon>Actinomycetota</taxon>
        <taxon>Actinomycetes</taxon>
        <taxon>Streptosporangiales</taxon>
        <taxon>Nocardiopsidaceae</taxon>
        <taxon>Actinorugispora</taxon>
    </lineage>
</organism>
<gene>
    <name evidence="2" type="ORF">EV190_101583</name>
</gene>
<dbReference type="RefSeq" id="WP_133739806.1">
    <property type="nucleotide sequence ID" value="NZ_SNYN01000001.1"/>
</dbReference>
<feature type="region of interest" description="Disordered" evidence="1">
    <location>
        <begin position="47"/>
        <end position="73"/>
    </location>
</feature>
<reference evidence="2 3" key="1">
    <citation type="submission" date="2019-03" db="EMBL/GenBank/DDBJ databases">
        <title>Genomic Encyclopedia of Type Strains, Phase IV (KMG-IV): sequencing the most valuable type-strain genomes for metagenomic binning, comparative biology and taxonomic classification.</title>
        <authorList>
            <person name="Goeker M."/>
        </authorList>
    </citation>
    <scope>NUCLEOTIDE SEQUENCE [LARGE SCALE GENOMIC DNA]</scope>
    <source>
        <strain evidence="2 3">DSM 46770</strain>
    </source>
</reference>
<dbReference type="AlphaFoldDB" id="A0A4R6V8Z2"/>
<dbReference type="Proteomes" id="UP000295281">
    <property type="component" value="Unassembled WGS sequence"/>
</dbReference>
<proteinExistence type="predicted"/>
<sequence>MDTGLDTRLHDDVALAEIDLYTDVLIAAGEADAPLTLEELDQVLGLLPPSPEPAPPPRAPHREKAPVPWRFPR</sequence>
<evidence type="ECO:0000313" key="3">
    <source>
        <dbReference type="Proteomes" id="UP000295281"/>
    </source>
</evidence>
<evidence type="ECO:0000256" key="1">
    <source>
        <dbReference type="SAM" id="MobiDB-lite"/>
    </source>
</evidence>